<accession>A0ABT2BAR5</accession>
<keyword evidence="2" id="KW-1185">Reference proteome</keyword>
<dbReference type="RefSeq" id="WP_258782853.1">
    <property type="nucleotide sequence ID" value="NZ_JANUGP010000034.1"/>
</dbReference>
<comment type="caution">
    <text evidence="1">The sequence shown here is derived from an EMBL/GenBank/DDBJ whole genome shotgun (WGS) entry which is preliminary data.</text>
</comment>
<organism evidence="1 2">
    <name type="scientific">Streptomyces pyxinicus</name>
    <dbReference type="NCBI Taxonomy" id="2970331"/>
    <lineage>
        <taxon>Bacteria</taxon>
        <taxon>Bacillati</taxon>
        <taxon>Actinomycetota</taxon>
        <taxon>Actinomycetes</taxon>
        <taxon>Kitasatosporales</taxon>
        <taxon>Streptomycetaceae</taxon>
        <taxon>Streptomyces</taxon>
    </lineage>
</organism>
<dbReference type="EMBL" id="JANUGP010000034">
    <property type="protein sequence ID" value="MCS0605608.1"/>
    <property type="molecule type" value="Genomic_DNA"/>
</dbReference>
<reference evidence="1 2" key="1">
    <citation type="submission" date="2022-08" db="EMBL/GenBank/DDBJ databases">
        <authorList>
            <person name="Somphong A."/>
            <person name="Phongsopitanun W."/>
        </authorList>
    </citation>
    <scope>NUCLEOTIDE SEQUENCE [LARGE SCALE GENOMIC DNA]</scope>
    <source>
        <strain evidence="1 2">LP11</strain>
    </source>
</reference>
<sequence length="98" mass="10762">MDAERRGGDVLPRTLGDLPDVVRDLLTRILDEVPGPGHRLALEVCAHGNVVTGNVLRSMLDDSAEELFTWLRTVVRRGGPYGLFLHDMVTDALGADLR</sequence>
<protein>
    <submittedName>
        <fullName evidence="1">Uncharacterized protein</fullName>
    </submittedName>
</protein>
<evidence type="ECO:0000313" key="2">
    <source>
        <dbReference type="Proteomes" id="UP001205612"/>
    </source>
</evidence>
<gene>
    <name evidence="1" type="ORF">NX794_31055</name>
</gene>
<proteinExistence type="predicted"/>
<evidence type="ECO:0000313" key="1">
    <source>
        <dbReference type="EMBL" id="MCS0605608.1"/>
    </source>
</evidence>
<name>A0ABT2BAR5_9ACTN</name>
<dbReference type="Proteomes" id="UP001205612">
    <property type="component" value="Unassembled WGS sequence"/>
</dbReference>